<dbReference type="SUPFAM" id="SSF88659">
    <property type="entry name" value="Sigma3 and sigma4 domains of RNA polymerase sigma factors"/>
    <property type="match status" value="1"/>
</dbReference>
<dbReference type="RefSeq" id="YP_010082165.1">
    <property type="nucleotide sequence ID" value="NC_055027.1"/>
</dbReference>
<dbReference type="InterPro" id="IPR036388">
    <property type="entry name" value="WH-like_DNA-bd_sf"/>
</dbReference>
<dbReference type="InterPro" id="IPR013324">
    <property type="entry name" value="RNA_pol_sigma_r3/r4-like"/>
</dbReference>
<protein>
    <submittedName>
        <fullName evidence="1">Uncharacterized protein</fullName>
    </submittedName>
</protein>
<keyword evidence="2" id="KW-1185">Reference proteome</keyword>
<dbReference type="GeneID" id="65071165"/>
<reference evidence="1 2" key="1">
    <citation type="submission" date="2019-04" db="EMBL/GenBank/DDBJ databases">
        <authorList>
            <person name="de Jong A."/>
        </authorList>
    </citation>
    <scope>NUCLEOTIDE SEQUENCE [LARGE SCALE GENOMIC DNA]</scope>
</reference>
<dbReference type="KEGG" id="vg:65071165"/>
<proteinExistence type="predicted"/>
<dbReference type="Proteomes" id="UP000306022">
    <property type="component" value="Segment"/>
</dbReference>
<name>A0A4Y5N1R4_9CAUD</name>
<evidence type="ECO:0000313" key="1">
    <source>
        <dbReference type="EMBL" id="QCW07673.1"/>
    </source>
</evidence>
<organism evidence="1 2">
    <name type="scientific">Lactococcus phage CHPC971</name>
    <dbReference type="NCBI Taxonomy" id="2575255"/>
    <lineage>
        <taxon>Viruses</taxon>
        <taxon>Duplodnaviria</taxon>
        <taxon>Heunggongvirae</taxon>
        <taxon>Uroviricota</taxon>
        <taxon>Caudoviricetes</taxon>
        <taxon>Fremauxvirus</taxon>
        <taxon>Fremauxvirus CHPC971</taxon>
    </lineage>
</organism>
<evidence type="ECO:0000313" key="2">
    <source>
        <dbReference type="Proteomes" id="UP000306022"/>
    </source>
</evidence>
<dbReference type="EMBL" id="MK779875">
    <property type="protein sequence ID" value="QCW07673.1"/>
    <property type="molecule type" value="Genomic_DNA"/>
</dbReference>
<dbReference type="Gene3D" id="1.10.10.10">
    <property type="entry name" value="Winged helix-like DNA-binding domain superfamily/Winged helix DNA-binding domain"/>
    <property type="match status" value="1"/>
</dbReference>
<accession>A0A4Y5N1R4</accession>
<sequence length="70" mass="8415">MVNDKRKHNARPKKQLLIDNQTILDLHYLDRLNYRAIAEKAGCSKNTIMRIIKNAGEFPQEYWDFRRKIL</sequence>